<sequence>MNASALSLIGRLRRAARAARAGWRGALDAAAGPGALAAGQKAEDKEGACEPSYPAQDAPMSARLVATVAHELRTPLAGILGMGQLLSETPLNAEQRNYLTQMRDSGAALSRLVDDLLDLSSLAAGRFELTAVPTEIRVLVEQVVEMLAYRAHAKSIEVASTVDASVPEHLLLDGARLRQILFNLVGNAVKFTWHGGVLVSVSYEDGALAIAVRDSGPGMSDGEQARLFKAFERGEAGRQTLDSSGLGLSIAWRIVAAFGGTLDVTSRLGEGSTFLLKLPCRPEGDATSQRDRARLLVPSRVLVLAPEGPAREALLATIATLGGLCRSATRQDEAVAAWHALEEGGTVTDIIVDHRVAAVFHELLVSFPALGRVETRRTYLVNPEERIVRPLNRRDGYRSWLVRPLRERSLIEVLSGRMQGIEVRDAINDNQPVFRAAAPSSVGPSSLGRSPDGQGPATMSPPVANQDRPAGILVAEDDAVQGMLLSAMLRRAGHRVHLVTDAPSLLAALLPGDGLPVRPVLVLTDLNMPGGRGVELIRAIRARALTPDGRPLPLVVQTADSDAAVLAQLEAEGVSAVLAKPANADALALLLERLLDRPDR</sequence>
<dbReference type="SUPFAM" id="SSF52172">
    <property type="entry name" value="CheY-like"/>
    <property type="match status" value="1"/>
</dbReference>
<dbReference type="EMBL" id="MKIO01000040">
    <property type="protein sequence ID" value="OLP53391.1"/>
    <property type="molecule type" value="Genomic_DNA"/>
</dbReference>
<dbReference type="RefSeq" id="WP_075636614.1">
    <property type="nucleotide sequence ID" value="NZ_MKIO01000040.1"/>
</dbReference>
<evidence type="ECO:0000313" key="8">
    <source>
        <dbReference type="EMBL" id="OLP53391.1"/>
    </source>
</evidence>
<feature type="domain" description="Response regulatory" evidence="7">
    <location>
        <begin position="471"/>
        <end position="595"/>
    </location>
</feature>
<dbReference type="Pfam" id="PF00072">
    <property type="entry name" value="Response_reg"/>
    <property type="match status" value="1"/>
</dbReference>
<evidence type="ECO:0000256" key="4">
    <source>
        <dbReference type="PROSITE-ProRule" id="PRU00169"/>
    </source>
</evidence>
<feature type="region of interest" description="Disordered" evidence="5">
    <location>
        <begin position="438"/>
        <end position="466"/>
    </location>
</feature>
<dbReference type="InterPro" id="IPR005467">
    <property type="entry name" value="His_kinase_dom"/>
</dbReference>
<dbReference type="InterPro" id="IPR036890">
    <property type="entry name" value="HATPase_C_sf"/>
</dbReference>
<dbReference type="InterPro" id="IPR003661">
    <property type="entry name" value="HisK_dim/P_dom"/>
</dbReference>
<dbReference type="Gene3D" id="3.30.565.10">
    <property type="entry name" value="Histidine kinase-like ATPase, C-terminal domain"/>
    <property type="match status" value="1"/>
</dbReference>
<accession>A0A1Q9AEU4</accession>
<comment type="caution">
    <text evidence="8">The sequence shown here is derived from an EMBL/GenBank/DDBJ whole genome shotgun (WGS) entry which is preliminary data.</text>
</comment>
<dbReference type="InterPro" id="IPR003594">
    <property type="entry name" value="HATPase_dom"/>
</dbReference>
<dbReference type="PROSITE" id="PS50110">
    <property type="entry name" value="RESPONSE_REGULATORY"/>
    <property type="match status" value="1"/>
</dbReference>
<dbReference type="PANTHER" id="PTHR45339">
    <property type="entry name" value="HYBRID SIGNAL TRANSDUCTION HISTIDINE KINASE J"/>
    <property type="match status" value="1"/>
</dbReference>
<dbReference type="OrthoDB" id="9801651at2"/>
<dbReference type="PANTHER" id="PTHR45339:SF5">
    <property type="entry name" value="HISTIDINE KINASE"/>
    <property type="match status" value="1"/>
</dbReference>
<dbReference type="Proteomes" id="UP000186143">
    <property type="component" value="Unassembled WGS sequence"/>
</dbReference>
<proteinExistence type="predicted"/>
<dbReference type="SMART" id="SM00387">
    <property type="entry name" value="HATPase_c"/>
    <property type="match status" value="1"/>
</dbReference>
<dbReference type="InterPro" id="IPR036097">
    <property type="entry name" value="HisK_dim/P_sf"/>
</dbReference>
<feature type="modified residue" description="4-aspartylphosphate" evidence="4">
    <location>
        <position position="525"/>
    </location>
</feature>
<dbReference type="Pfam" id="PF02518">
    <property type="entry name" value="HATPase_c"/>
    <property type="match status" value="1"/>
</dbReference>
<dbReference type="GO" id="GO:0000155">
    <property type="term" value="F:phosphorelay sensor kinase activity"/>
    <property type="evidence" value="ECO:0007669"/>
    <property type="project" value="InterPro"/>
</dbReference>
<name>A0A1Q9AEU4_9HYPH</name>
<comment type="catalytic activity">
    <reaction evidence="1">
        <text>ATP + protein L-histidine = ADP + protein N-phospho-L-histidine.</text>
        <dbReference type="EC" id="2.7.13.3"/>
    </reaction>
</comment>
<dbReference type="CDD" id="cd17546">
    <property type="entry name" value="REC_hyHK_CKI1_RcsC-like"/>
    <property type="match status" value="1"/>
</dbReference>
<dbReference type="PRINTS" id="PR00344">
    <property type="entry name" value="BCTRLSENSOR"/>
</dbReference>
<evidence type="ECO:0000256" key="3">
    <source>
        <dbReference type="ARBA" id="ARBA00022553"/>
    </source>
</evidence>
<evidence type="ECO:0000256" key="5">
    <source>
        <dbReference type="SAM" id="MobiDB-lite"/>
    </source>
</evidence>
<dbReference type="SUPFAM" id="SSF47384">
    <property type="entry name" value="Homodimeric domain of signal transducing histidine kinase"/>
    <property type="match status" value="1"/>
</dbReference>
<reference evidence="8 9" key="1">
    <citation type="submission" date="2016-09" db="EMBL/GenBank/DDBJ databases">
        <title>Rhizobium sp. nov., a novel species isolated from the rice rhizosphere.</title>
        <authorList>
            <person name="Zhao J."/>
            <person name="Zhang X."/>
        </authorList>
    </citation>
    <scope>NUCLEOTIDE SEQUENCE [LARGE SCALE GENOMIC DNA]</scope>
    <source>
        <strain evidence="8 9">MH17</strain>
    </source>
</reference>
<organism evidence="8 9">
    <name type="scientific">Xaviernesmea rhizosphaerae</name>
    <dbReference type="NCBI Taxonomy" id="1672749"/>
    <lineage>
        <taxon>Bacteria</taxon>
        <taxon>Pseudomonadati</taxon>
        <taxon>Pseudomonadota</taxon>
        <taxon>Alphaproteobacteria</taxon>
        <taxon>Hyphomicrobiales</taxon>
        <taxon>Rhizobiaceae</taxon>
        <taxon>Rhizobium/Agrobacterium group</taxon>
        <taxon>Xaviernesmea</taxon>
    </lineage>
</organism>
<gene>
    <name evidence="8" type="ORF">BJF92_01135</name>
</gene>
<dbReference type="Pfam" id="PF00512">
    <property type="entry name" value="HisKA"/>
    <property type="match status" value="1"/>
</dbReference>
<evidence type="ECO:0000256" key="1">
    <source>
        <dbReference type="ARBA" id="ARBA00000085"/>
    </source>
</evidence>
<evidence type="ECO:0000259" key="6">
    <source>
        <dbReference type="PROSITE" id="PS50109"/>
    </source>
</evidence>
<dbReference type="CDD" id="cd00082">
    <property type="entry name" value="HisKA"/>
    <property type="match status" value="1"/>
</dbReference>
<dbReference type="SUPFAM" id="SSF55874">
    <property type="entry name" value="ATPase domain of HSP90 chaperone/DNA topoisomerase II/histidine kinase"/>
    <property type="match status" value="1"/>
</dbReference>
<dbReference type="InterPro" id="IPR004358">
    <property type="entry name" value="Sig_transdc_His_kin-like_C"/>
</dbReference>
<dbReference type="STRING" id="1672749.BJF92_01135"/>
<evidence type="ECO:0000313" key="9">
    <source>
        <dbReference type="Proteomes" id="UP000186143"/>
    </source>
</evidence>
<dbReference type="InterPro" id="IPR011006">
    <property type="entry name" value="CheY-like_superfamily"/>
</dbReference>
<protein>
    <recommendedName>
        <fullName evidence="2">histidine kinase</fullName>
        <ecNumber evidence="2">2.7.13.3</ecNumber>
    </recommendedName>
</protein>
<dbReference type="SMART" id="SM00448">
    <property type="entry name" value="REC"/>
    <property type="match status" value="1"/>
</dbReference>
<dbReference type="EC" id="2.7.13.3" evidence="2"/>
<dbReference type="InterPro" id="IPR001789">
    <property type="entry name" value="Sig_transdc_resp-reg_receiver"/>
</dbReference>
<dbReference type="Gene3D" id="3.40.50.2300">
    <property type="match status" value="1"/>
</dbReference>
<dbReference type="Gene3D" id="1.10.287.130">
    <property type="match status" value="1"/>
</dbReference>
<feature type="domain" description="Histidine kinase" evidence="6">
    <location>
        <begin position="67"/>
        <end position="282"/>
    </location>
</feature>
<dbReference type="PROSITE" id="PS50109">
    <property type="entry name" value="HIS_KIN"/>
    <property type="match status" value="1"/>
</dbReference>
<evidence type="ECO:0000259" key="7">
    <source>
        <dbReference type="PROSITE" id="PS50110"/>
    </source>
</evidence>
<dbReference type="SMART" id="SM00388">
    <property type="entry name" value="HisKA"/>
    <property type="match status" value="1"/>
</dbReference>
<dbReference type="AlphaFoldDB" id="A0A1Q9AEU4"/>
<evidence type="ECO:0000256" key="2">
    <source>
        <dbReference type="ARBA" id="ARBA00012438"/>
    </source>
</evidence>
<keyword evidence="3 4" id="KW-0597">Phosphoprotein</keyword>